<evidence type="ECO:0000313" key="11">
    <source>
        <dbReference type="Proteomes" id="UP001267003"/>
    </source>
</evidence>
<dbReference type="Proteomes" id="UP000276249">
    <property type="component" value="Unassembled WGS sequence"/>
</dbReference>
<reference evidence="4" key="3">
    <citation type="submission" date="2022-11" db="EMBL/GenBank/DDBJ databases">
        <authorList>
            <person name="Wang Z."/>
        </authorList>
    </citation>
    <scope>NUCLEOTIDE SEQUENCE</scope>
    <source>
        <strain evidence="4">P2000</strain>
    </source>
</reference>
<dbReference type="Proteomes" id="UP001263852">
    <property type="component" value="Unassembled WGS sequence"/>
</dbReference>
<dbReference type="EMBL" id="JAVLAQ010000001">
    <property type="protein sequence ID" value="MDT6989375.1"/>
    <property type="molecule type" value="Genomic_DNA"/>
</dbReference>
<dbReference type="InterPro" id="IPR027994">
    <property type="entry name" value="WxL_dom"/>
</dbReference>
<reference evidence="4" key="4">
    <citation type="journal article" date="2023" name="Front Nutr">
        <title>Lactiplantibacillus pentosus P2020 protects the hyperuricemia and renal inflammation in mice.</title>
        <authorList>
            <person name="Wang Z."/>
            <person name="Song L."/>
            <person name="Li X."/>
            <person name="Xiao Y."/>
            <person name="Huang Y."/>
            <person name="Zhang Y."/>
            <person name="Li J."/>
            <person name="Li M."/>
            <person name="Ren Z."/>
        </authorList>
    </citation>
    <scope>NUCLEOTIDE SEQUENCE</scope>
    <source>
        <strain evidence="4">P2000</strain>
    </source>
</reference>
<evidence type="ECO:0000313" key="6">
    <source>
        <dbReference type="EMBL" id="MDT7037932.1"/>
    </source>
</evidence>
<reference evidence="5" key="5">
    <citation type="submission" date="2023-08" db="EMBL/GenBank/DDBJ databases">
        <authorList>
            <person name="Page C.A."/>
            <person name="Perez-Diaz I.M."/>
        </authorList>
    </citation>
    <scope>NUCLEOTIDE SEQUENCE</scope>
    <source>
        <strain evidence="6">1.8.9</strain>
        <strain evidence="5">7.8.46</strain>
    </source>
</reference>
<accession>A0A241RQX9</accession>
<evidence type="ECO:0000313" key="10">
    <source>
        <dbReference type="Proteomes" id="UP000276249"/>
    </source>
</evidence>
<dbReference type="EMBL" id="PVOB01000200">
    <property type="protein sequence ID" value="PRO93889.1"/>
    <property type="molecule type" value="Genomic_DNA"/>
</dbReference>
<reference evidence="7 9" key="1">
    <citation type="submission" date="2018-03" db="EMBL/GenBank/DDBJ databases">
        <title>Draft Genome Sequences of six Lactobacillus pentosus Strains Isolated from Brines of Traditionally Fermented Spanish-Style Green Table Olives.</title>
        <authorList>
            <person name="Calero-Delgado B."/>
            <person name="Martin-Platero A.M."/>
            <person name="Perez-Pulido A.J."/>
            <person name="Benitez-Cabello A."/>
            <person name="Casimiro-Soriguer C.S."/>
            <person name="Martinez-Bueno M."/>
            <person name="Arroyo-Lopez F.N."/>
            <person name="Rodriguez-Gomez F."/>
            <person name="Bautista-Gallego J."/>
            <person name="Garrido-Fernandez A."/>
            <person name="Jimenez-Diaz R."/>
        </authorList>
    </citation>
    <scope>NUCLEOTIDE SEQUENCE [LARGE SCALE GENOMIC DNA]</scope>
    <source>
        <strain evidence="7 9">IG2</strain>
    </source>
</reference>
<evidence type="ECO:0000313" key="8">
    <source>
        <dbReference type="EMBL" id="RMW46484.1"/>
    </source>
</evidence>
<sequence>MKSMLGHLLMAGTLLVAGSMPIVANAAENRSGSTNLQAEFTKSTSTVTPVDPTDPNTPSTGGDDNNGATPGGDLSLIYVSKSLGYGTHEIDVLNDQQYTPDLTSANTNLWKGNMVVEVSDVRGTNAGWKLTVTGSNLTGVDGTTAKGATLSLPKGDVSNSGTDANGAVATASEVALNGTVGSSAVLNAAKGGGAGVTVSQLNPSNLTLNIKANTVKAQTYSGNLNWTLSDLPAE</sequence>
<comment type="caution">
    <text evidence="5">The sequence shown here is derived from an EMBL/GenBank/DDBJ whole genome shotgun (WGS) entry which is preliminary data.</text>
</comment>
<feature type="domain" description="WxL" evidence="3">
    <location>
        <begin position="28"/>
        <end position="232"/>
    </location>
</feature>
<proteinExistence type="predicted"/>
<evidence type="ECO:0000256" key="2">
    <source>
        <dbReference type="SAM" id="SignalP"/>
    </source>
</evidence>
<evidence type="ECO:0000313" key="7">
    <source>
        <dbReference type="EMBL" id="PRO93889.1"/>
    </source>
</evidence>
<dbReference type="Proteomes" id="UP001267003">
    <property type="component" value="Unassembled WGS sequence"/>
</dbReference>
<evidence type="ECO:0000259" key="3">
    <source>
        <dbReference type="Pfam" id="PF13731"/>
    </source>
</evidence>
<dbReference type="AlphaFoldDB" id="A0A241RQX9"/>
<evidence type="ECO:0000313" key="4">
    <source>
        <dbReference type="EMBL" id="MDF2313499.1"/>
    </source>
</evidence>
<name>A0A241RQX9_LACPE</name>
<feature type="chain" id="PRO_5011279383" evidence="2">
    <location>
        <begin position="27"/>
        <end position="234"/>
    </location>
</feature>
<dbReference type="KEGG" id="lpg:BB562_02605"/>
<dbReference type="EMBL" id="JAVLAO010000001">
    <property type="protein sequence ID" value="MDT7037932.1"/>
    <property type="molecule type" value="Genomic_DNA"/>
</dbReference>
<keyword evidence="2" id="KW-0732">Signal</keyword>
<feature type="compositionally biased region" description="Polar residues" evidence="1">
    <location>
        <begin position="30"/>
        <end position="40"/>
    </location>
</feature>
<dbReference type="Proteomes" id="UP001151834">
    <property type="component" value="Unassembled WGS sequence"/>
</dbReference>
<dbReference type="RefSeq" id="WP_050340103.1">
    <property type="nucleotide sequence ID" value="NZ_BJZC01000020.1"/>
</dbReference>
<evidence type="ECO:0000313" key="5">
    <source>
        <dbReference type="EMBL" id="MDT6989375.1"/>
    </source>
</evidence>
<dbReference type="EMBL" id="JAPEQV010000014">
    <property type="protein sequence ID" value="MDF2313499.1"/>
    <property type="molecule type" value="Genomic_DNA"/>
</dbReference>
<feature type="signal peptide" evidence="2">
    <location>
        <begin position="1"/>
        <end position="26"/>
    </location>
</feature>
<organism evidence="5 11">
    <name type="scientific">Lactiplantibacillus pentosus</name>
    <name type="common">Lactobacillus pentosus</name>
    <dbReference type="NCBI Taxonomy" id="1589"/>
    <lineage>
        <taxon>Bacteria</taxon>
        <taxon>Bacillati</taxon>
        <taxon>Bacillota</taxon>
        <taxon>Bacilli</taxon>
        <taxon>Lactobacillales</taxon>
        <taxon>Lactobacillaceae</taxon>
        <taxon>Lactiplantibacillus</taxon>
    </lineage>
</organism>
<protein>
    <submittedName>
        <fullName evidence="5">WxL domain-containing protein</fullName>
    </submittedName>
</protein>
<dbReference type="Proteomes" id="UP000238378">
    <property type="component" value="Unassembled WGS sequence"/>
</dbReference>
<feature type="region of interest" description="Disordered" evidence="1">
    <location>
        <begin position="30"/>
        <end position="71"/>
    </location>
</feature>
<keyword evidence="9" id="KW-1185">Reference proteome</keyword>
<dbReference type="GeneID" id="49395112"/>
<dbReference type="OrthoDB" id="2320516at2"/>
<gene>
    <name evidence="7" type="ORF">C6Y08_11200</name>
    <name evidence="8" type="ORF">D6U18_11070</name>
    <name evidence="4" type="ORF">OOJ94_11755</name>
    <name evidence="5" type="ORF">RI536_04570</name>
    <name evidence="6" type="ORF">RI555_02760</name>
</gene>
<evidence type="ECO:0000256" key="1">
    <source>
        <dbReference type="SAM" id="MobiDB-lite"/>
    </source>
</evidence>
<dbReference type="EMBL" id="RDCJ01000096">
    <property type="protein sequence ID" value="RMW46484.1"/>
    <property type="molecule type" value="Genomic_DNA"/>
</dbReference>
<feature type="compositionally biased region" description="Low complexity" evidence="1">
    <location>
        <begin position="41"/>
        <end position="60"/>
    </location>
</feature>
<dbReference type="Pfam" id="PF13731">
    <property type="entry name" value="WxL"/>
    <property type="match status" value="1"/>
</dbReference>
<evidence type="ECO:0000313" key="9">
    <source>
        <dbReference type="Proteomes" id="UP000238378"/>
    </source>
</evidence>
<reference evidence="8 10" key="2">
    <citation type="submission" date="2018-10" db="EMBL/GenBank/DDBJ databases">
        <title>Genome sequences of five Lactobacillus pentosus strains isolated from brines of traditionally fermented spanish-style green table olives and differences between them.</title>
        <authorList>
            <person name="Jimenez Diaz R."/>
        </authorList>
    </citation>
    <scope>NUCLEOTIDE SEQUENCE [LARGE SCALE GENOMIC DNA]</scope>
    <source>
        <strain evidence="8 10">IG10</strain>
    </source>
</reference>